<dbReference type="Pfam" id="PF08545">
    <property type="entry name" value="ACP_syn_III"/>
    <property type="match status" value="1"/>
</dbReference>
<keyword evidence="1 5" id="KW-0808">Transferase</keyword>
<organism evidence="5 6">
    <name type="scientific">Lederbergia lenta</name>
    <name type="common">Bacillus lentus</name>
    <dbReference type="NCBI Taxonomy" id="1467"/>
    <lineage>
        <taxon>Bacteria</taxon>
        <taxon>Bacillati</taxon>
        <taxon>Bacillota</taxon>
        <taxon>Bacilli</taxon>
        <taxon>Bacillales</taxon>
        <taxon>Bacillaceae</taxon>
        <taxon>Lederbergia</taxon>
    </lineage>
</organism>
<dbReference type="GO" id="GO:0033818">
    <property type="term" value="F:beta-ketoacyl-acyl-carrier-protein synthase III activity"/>
    <property type="evidence" value="ECO:0007669"/>
    <property type="project" value="UniProtKB-EC"/>
</dbReference>
<dbReference type="STRING" id="1348624.GCA_001591545_02811"/>
<accession>A0A2X4VV50</accession>
<gene>
    <name evidence="5" type="primary">fabH</name>
    <name evidence="5" type="ORF">NCTC4824_00389</name>
</gene>
<evidence type="ECO:0000313" key="6">
    <source>
        <dbReference type="Proteomes" id="UP000249134"/>
    </source>
</evidence>
<dbReference type="GO" id="GO:0044550">
    <property type="term" value="P:secondary metabolite biosynthetic process"/>
    <property type="evidence" value="ECO:0007669"/>
    <property type="project" value="TreeGrafter"/>
</dbReference>
<keyword evidence="2 5" id="KW-0012">Acyltransferase</keyword>
<dbReference type="RefSeq" id="WP_066143201.1">
    <property type="nucleotide sequence ID" value="NZ_CBCSGM010000002.1"/>
</dbReference>
<dbReference type="SUPFAM" id="SSF53901">
    <property type="entry name" value="Thiolase-like"/>
    <property type="match status" value="1"/>
</dbReference>
<dbReference type="KEGG" id="blen:NCTC4824_00389"/>
<dbReference type="InterPro" id="IPR013751">
    <property type="entry name" value="ACP_syn_III_N"/>
</dbReference>
<feature type="domain" description="Beta-ketoacyl-[acyl-carrier-protein] synthase III N-terminal" evidence="4">
    <location>
        <begin position="108"/>
        <end position="186"/>
    </location>
</feature>
<dbReference type="EC" id="2.3.1.180" evidence="5"/>
<dbReference type="GO" id="GO:0004315">
    <property type="term" value="F:3-oxoacyl-[acyl-carrier-protein] synthase activity"/>
    <property type="evidence" value="ECO:0007669"/>
    <property type="project" value="InterPro"/>
</dbReference>
<evidence type="ECO:0000313" key="5">
    <source>
        <dbReference type="EMBL" id="SQI51718.1"/>
    </source>
</evidence>
<dbReference type="GO" id="GO:0006633">
    <property type="term" value="P:fatty acid biosynthetic process"/>
    <property type="evidence" value="ECO:0007669"/>
    <property type="project" value="InterPro"/>
</dbReference>
<reference evidence="5 6" key="1">
    <citation type="submission" date="2018-06" db="EMBL/GenBank/DDBJ databases">
        <authorList>
            <consortium name="Pathogen Informatics"/>
            <person name="Doyle S."/>
        </authorList>
    </citation>
    <scope>NUCLEOTIDE SEQUENCE [LARGE SCALE GENOMIC DNA]</scope>
    <source>
        <strain evidence="5 6">NCTC4824</strain>
    </source>
</reference>
<proteinExistence type="predicted"/>
<dbReference type="AlphaFoldDB" id="A0A2X4VV50"/>
<evidence type="ECO:0000259" key="3">
    <source>
        <dbReference type="Pfam" id="PF08541"/>
    </source>
</evidence>
<evidence type="ECO:0000259" key="4">
    <source>
        <dbReference type="Pfam" id="PF08545"/>
    </source>
</evidence>
<keyword evidence="6" id="KW-1185">Reference proteome</keyword>
<feature type="domain" description="Beta-ketoacyl-[acyl-carrier-protein] synthase III C-terminal" evidence="3">
    <location>
        <begin position="240"/>
        <end position="329"/>
    </location>
</feature>
<dbReference type="PANTHER" id="PTHR34069:SF2">
    <property type="entry name" value="BETA-KETOACYL-[ACYL-CARRIER-PROTEIN] SYNTHASE III"/>
    <property type="match status" value="1"/>
</dbReference>
<dbReference type="Pfam" id="PF08541">
    <property type="entry name" value="ACP_syn_III_C"/>
    <property type="match status" value="1"/>
</dbReference>
<dbReference type="Gene3D" id="3.40.47.10">
    <property type="match status" value="1"/>
</dbReference>
<sequence length="329" mass="35471">MKKTSIKGVGLYLPSRIVTTEEIAKRLNVDPARITRASGIDSRHIVTNETSSYMGAEALKEALEDAELQLQDLDCIINASGVPQQAIPSTASLIQKQMNGSDTGIPCFDINSTCLSFVTAFDVANMAILTGKYKRIAIVSTEIASAGINEKVIESAVLFGDGASAVIMAAIEGEQVGVLGSHMETYSDGSSFTEIKGGGTLIPPRAYNEHPLEDFLFHMDGRAVFKMTLKKMDGFLTKLLNNAGIAKQDLQMVIPHQASGSSMEIVRKKLGFSVDQFMNIIRNHGNMIAASIPAALYYAIRENRIKRGDKVMLIGTSAGLSIGGLIFEY</sequence>
<dbReference type="InterPro" id="IPR013747">
    <property type="entry name" value="ACP_syn_III_C"/>
</dbReference>
<name>A0A2X4VV50_LEDLE</name>
<dbReference type="InterPro" id="IPR016039">
    <property type="entry name" value="Thiolase-like"/>
</dbReference>
<evidence type="ECO:0000256" key="1">
    <source>
        <dbReference type="ARBA" id="ARBA00022679"/>
    </source>
</evidence>
<protein>
    <submittedName>
        <fullName evidence="5">3-oxoacyl-(Acyl carrier protein) synthase III</fullName>
        <ecNumber evidence="5">2.3.1.180</ecNumber>
    </submittedName>
</protein>
<dbReference type="CDD" id="cd00830">
    <property type="entry name" value="KAS_III"/>
    <property type="match status" value="1"/>
</dbReference>
<evidence type="ECO:0000256" key="2">
    <source>
        <dbReference type="ARBA" id="ARBA00023315"/>
    </source>
</evidence>
<dbReference type="Proteomes" id="UP000249134">
    <property type="component" value="Chromosome 1"/>
</dbReference>
<dbReference type="PANTHER" id="PTHR34069">
    <property type="entry name" value="3-OXOACYL-[ACYL-CARRIER-PROTEIN] SYNTHASE 3"/>
    <property type="match status" value="1"/>
</dbReference>
<dbReference type="EMBL" id="LS483476">
    <property type="protein sequence ID" value="SQI51718.1"/>
    <property type="molecule type" value="Genomic_DNA"/>
</dbReference>
<dbReference type="NCBIfam" id="NF005541">
    <property type="entry name" value="PRK07204.1"/>
    <property type="match status" value="1"/>
</dbReference>